<dbReference type="FunCoup" id="C5DJ30">
    <property type="interactions" value="61"/>
</dbReference>
<gene>
    <name evidence="5" type="ordered locus">KLTH0F13024g</name>
</gene>
<dbReference type="OrthoDB" id="684045at2759"/>
<dbReference type="PROSITE" id="PS50088">
    <property type="entry name" value="ANK_REPEAT"/>
    <property type="match status" value="1"/>
</dbReference>
<dbReference type="InterPro" id="IPR036770">
    <property type="entry name" value="Ankyrin_rpt-contain_sf"/>
</dbReference>
<dbReference type="InterPro" id="IPR011333">
    <property type="entry name" value="SKP1/BTB/POZ_sf"/>
</dbReference>
<dbReference type="Gene3D" id="3.30.710.10">
    <property type="entry name" value="Potassium Channel Kv1.1, Chain A"/>
    <property type="match status" value="2"/>
</dbReference>
<evidence type="ECO:0000313" key="6">
    <source>
        <dbReference type="Proteomes" id="UP000002036"/>
    </source>
</evidence>
<dbReference type="Pfam" id="PF12796">
    <property type="entry name" value="Ank_2"/>
    <property type="match status" value="1"/>
</dbReference>
<keyword evidence="1" id="KW-0677">Repeat</keyword>
<dbReference type="KEGG" id="lth:KLTH0F13024g"/>
<dbReference type="SMART" id="SM00225">
    <property type="entry name" value="BTB"/>
    <property type="match status" value="2"/>
</dbReference>
<dbReference type="InterPro" id="IPR044515">
    <property type="entry name" value="ABTB1"/>
</dbReference>
<feature type="domain" description="BTB" evidence="4">
    <location>
        <begin position="120"/>
        <end position="179"/>
    </location>
</feature>
<dbReference type="InterPro" id="IPR002110">
    <property type="entry name" value="Ankyrin_rpt"/>
</dbReference>
<evidence type="ECO:0000256" key="3">
    <source>
        <dbReference type="PROSITE-ProRule" id="PRU00023"/>
    </source>
</evidence>
<dbReference type="PANTHER" id="PTHR46231">
    <property type="entry name" value="ANKYRIN REPEAT AND BTB/POZ DOMAIN-CONTAINING PROTEIN 1"/>
    <property type="match status" value="1"/>
</dbReference>
<dbReference type="SUPFAM" id="SSF54695">
    <property type="entry name" value="POZ domain"/>
    <property type="match status" value="2"/>
</dbReference>
<dbReference type="GO" id="GO:0005737">
    <property type="term" value="C:cytoplasm"/>
    <property type="evidence" value="ECO:0007669"/>
    <property type="project" value="TreeGrafter"/>
</dbReference>
<dbReference type="STRING" id="559295.C5DJ30"/>
<reference evidence="5 6" key="1">
    <citation type="journal article" date="2009" name="Genome Res.">
        <title>Comparative genomics of protoploid Saccharomycetaceae.</title>
        <authorList>
            <consortium name="The Genolevures Consortium"/>
            <person name="Souciet J.-L."/>
            <person name="Dujon B."/>
            <person name="Gaillardin C."/>
            <person name="Johnston M."/>
            <person name="Baret P.V."/>
            <person name="Cliften P."/>
            <person name="Sherman D.J."/>
            <person name="Weissenbach J."/>
            <person name="Westhof E."/>
            <person name="Wincker P."/>
            <person name="Jubin C."/>
            <person name="Poulain J."/>
            <person name="Barbe V."/>
            <person name="Segurens B."/>
            <person name="Artiguenave F."/>
            <person name="Anthouard V."/>
            <person name="Vacherie B."/>
            <person name="Val M.-E."/>
            <person name="Fulton R.S."/>
            <person name="Minx P."/>
            <person name="Wilson R."/>
            <person name="Durrens P."/>
            <person name="Jean G."/>
            <person name="Marck C."/>
            <person name="Martin T."/>
            <person name="Nikolski M."/>
            <person name="Rolland T."/>
            <person name="Seret M.-L."/>
            <person name="Casaregola S."/>
            <person name="Despons L."/>
            <person name="Fairhead C."/>
            <person name="Fischer G."/>
            <person name="Lafontaine I."/>
            <person name="Leh V."/>
            <person name="Lemaire M."/>
            <person name="de Montigny J."/>
            <person name="Neuveglise C."/>
            <person name="Thierry A."/>
            <person name="Blanc-Lenfle I."/>
            <person name="Bleykasten C."/>
            <person name="Diffels J."/>
            <person name="Fritsch E."/>
            <person name="Frangeul L."/>
            <person name="Goeffon A."/>
            <person name="Jauniaux N."/>
            <person name="Kachouri-Lafond R."/>
            <person name="Payen C."/>
            <person name="Potier S."/>
            <person name="Pribylova L."/>
            <person name="Ozanne C."/>
            <person name="Richard G.-F."/>
            <person name="Sacerdot C."/>
            <person name="Straub M.-L."/>
            <person name="Talla E."/>
        </authorList>
    </citation>
    <scope>NUCLEOTIDE SEQUENCE [LARGE SCALE GENOMIC DNA]</scope>
    <source>
        <strain evidence="6">ATCC 56472 / CBS 6340 / NRRL Y-8284</strain>
    </source>
</reference>
<protein>
    <submittedName>
        <fullName evidence="5">KLTH0F13024p</fullName>
    </submittedName>
</protein>
<dbReference type="Proteomes" id="UP000002036">
    <property type="component" value="Chromosome F"/>
</dbReference>
<evidence type="ECO:0000256" key="2">
    <source>
        <dbReference type="ARBA" id="ARBA00023043"/>
    </source>
</evidence>
<dbReference type="HOGENOM" id="CLU_022885_2_0_1"/>
<evidence type="ECO:0000256" key="1">
    <source>
        <dbReference type="ARBA" id="ARBA00022737"/>
    </source>
</evidence>
<organism evidence="5 6">
    <name type="scientific">Lachancea thermotolerans (strain ATCC 56472 / CBS 6340 / NRRL Y-8284)</name>
    <name type="common">Yeast</name>
    <name type="synonym">Kluyveromyces thermotolerans</name>
    <dbReference type="NCBI Taxonomy" id="559295"/>
    <lineage>
        <taxon>Eukaryota</taxon>
        <taxon>Fungi</taxon>
        <taxon>Dikarya</taxon>
        <taxon>Ascomycota</taxon>
        <taxon>Saccharomycotina</taxon>
        <taxon>Saccharomycetes</taxon>
        <taxon>Saccharomycetales</taxon>
        <taxon>Saccharomycetaceae</taxon>
        <taxon>Lachancea</taxon>
    </lineage>
</organism>
<dbReference type="Pfam" id="PF00651">
    <property type="entry name" value="BTB"/>
    <property type="match status" value="2"/>
</dbReference>
<dbReference type="EMBL" id="CU928170">
    <property type="protein sequence ID" value="CAR24319.1"/>
    <property type="molecule type" value="Genomic_DNA"/>
</dbReference>
<dbReference type="SUPFAM" id="SSF48403">
    <property type="entry name" value="Ankyrin repeat"/>
    <property type="match status" value="1"/>
</dbReference>
<dbReference type="SMART" id="SM00248">
    <property type="entry name" value="ANK"/>
    <property type="match status" value="2"/>
</dbReference>
<dbReference type="InterPro" id="IPR000210">
    <property type="entry name" value="BTB/POZ_dom"/>
</dbReference>
<sequence length="518" mass="59730">MRIDGDNFKELCYWCRIGSVENVDRLVSTGVNLNLNDEFDNSPLFLASLCGNEEVVKLLLKRGAVCDRDRFEGARCIYGALTDSIRNILLAFDISKAVDSKQPFAAHLSSLLTDPSIRSHDIVFQFPGLKNIKLHKFLLAARSSYFEEKFQGPWMDKHLIKMPDWVPQKSLEIISRFMYLVPILHELGPTETGIAKKFCKKLELLDLLEHIDKARHIADPSEKSKLATESQFRFSERARHQMRAFVGKIIKQKICLPVEQTGSSERIKMLKSSVCIPDVFVAVCEKNRPGYRWFYPCHRSILVRSEYFKIMFSSNFKEASSYSQTPEGTVDRSKNFPVISFPCSDSAVAELILAYLYYDNTDISWEFALDVLVAADALFTDRLKTMAAVAIMQSTEFLNHHSIFEVLYVAWDTRMERLEHYAAEVIANDFKFYCHDPRFEEAVIKSSRRIQNRQEADTIELVDDIRYQLLKKHNVDTEEFEEISWDEVITEPSKTVLSPYNKDIEMLEALLNRMGLIA</sequence>
<accession>C5DJ30</accession>
<dbReference type="PROSITE" id="PS50297">
    <property type="entry name" value="ANK_REP_REGION"/>
    <property type="match status" value="1"/>
</dbReference>
<dbReference type="InParanoid" id="C5DJ30"/>
<dbReference type="AlphaFoldDB" id="C5DJ30"/>
<feature type="domain" description="BTB" evidence="4">
    <location>
        <begin position="277"/>
        <end position="365"/>
    </location>
</feature>
<dbReference type="PANTHER" id="PTHR46231:SF1">
    <property type="entry name" value="ANKYRIN REPEAT AND BTB_POZ DOMAIN-CONTAINING PROTEIN 1"/>
    <property type="match status" value="1"/>
</dbReference>
<dbReference type="GeneID" id="8292979"/>
<dbReference type="OMA" id="EGARCIY"/>
<name>C5DJ30_LACTC</name>
<keyword evidence="6" id="KW-1185">Reference proteome</keyword>
<feature type="repeat" description="ANK" evidence="3">
    <location>
        <begin position="39"/>
        <end position="64"/>
    </location>
</feature>
<dbReference type="PROSITE" id="PS50097">
    <property type="entry name" value="BTB"/>
    <property type="match status" value="2"/>
</dbReference>
<dbReference type="eggNOG" id="KOG0511">
    <property type="taxonomic scope" value="Eukaryota"/>
</dbReference>
<dbReference type="GO" id="GO:0000151">
    <property type="term" value="C:ubiquitin ligase complex"/>
    <property type="evidence" value="ECO:0007669"/>
    <property type="project" value="TreeGrafter"/>
</dbReference>
<evidence type="ECO:0000313" key="5">
    <source>
        <dbReference type="EMBL" id="CAR24319.1"/>
    </source>
</evidence>
<dbReference type="RefSeq" id="XP_002554756.1">
    <property type="nucleotide sequence ID" value="XM_002554710.1"/>
</dbReference>
<evidence type="ECO:0000259" key="4">
    <source>
        <dbReference type="PROSITE" id="PS50097"/>
    </source>
</evidence>
<proteinExistence type="predicted"/>
<keyword evidence="2 3" id="KW-0040">ANK repeat</keyword>
<dbReference type="Gene3D" id="1.25.40.20">
    <property type="entry name" value="Ankyrin repeat-containing domain"/>
    <property type="match status" value="1"/>
</dbReference>